<dbReference type="GO" id="GO:0003723">
    <property type="term" value="F:RNA binding"/>
    <property type="evidence" value="ECO:0007669"/>
    <property type="project" value="UniProtKB-UniRule"/>
</dbReference>
<dbReference type="InterPro" id="IPR000504">
    <property type="entry name" value="RRM_dom"/>
</dbReference>
<sequence length="120" mass="13589">MERNTARKKRAYINLPKKYMAAFAKHYDLEHGLFIKELNPYIKEGYVRAYFRDWGTITACRINHNAGLNKAVAYVGFSAEDEADRAEWASPHYIGGDVEVRRVVTPKPEGCPSTPTTAVP</sequence>
<protein>
    <recommendedName>
        <fullName evidence="2">RRM domain-containing protein</fullName>
    </recommendedName>
</protein>
<evidence type="ECO:0000313" key="3">
    <source>
        <dbReference type="Ensembl" id="ENSMMOP00000014241.1"/>
    </source>
</evidence>
<reference evidence="3" key="1">
    <citation type="submission" date="2025-08" db="UniProtKB">
        <authorList>
            <consortium name="Ensembl"/>
        </authorList>
    </citation>
    <scope>IDENTIFICATION</scope>
</reference>
<accession>A0A3Q3WBI3</accession>
<dbReference type="Gene3D" id="3.30.70.330">
    <property type="match status" value="1"/>
</dbReference>
<dbReference type="InterPro" id="IPR035979">
    <property type="entry name" value="RBD_domain_sf"/>
</dbReference>
<name>A0A3Q3WBI3_MOLML</name>
<evidence type="ECO:0000256" key="1">
    <source>
        <dbReference type="PROSITE-ProRule" id="PRU00176"/>
    </source>
</evidence>
<proteinExistence type="predicted"/>
<dbReference type="Proteomes" id="UP000261620">
    <property type="component" value="Unplaced"/>
</dbReference>
<keyword evidence="4" id="KW-1185">Reference proteome</keyword>
<evidence type="ECO:0000313" key="4">
    <source>
        <dbReference type="Proteomes" id="UP000261620"/>
    </source>
</evidence>
<organism evidence="3 4">
    <name type="scientific">Mola mola</name>
    <name type="common">Ocean sunfish</name>
    <name type="synonym">Tetraodon mola</name>
    <dbReference type="NCBI Taxonomy" id="94237"/>
    <lineage>
        <taxon>Eukaryota</taxon>
        <taxon>Metazoa</taxon>
        <taxon>Chordata</taxon>
        <taxon>Craniata</taxon>
        <taxon>Vertebrata</taxon>
        <taxon>Euteleostomi</taxon>
        <taxon>Actinopterygii</taxon>
        <taxon>Neopterygii</taxon>
        <taxon>Teleostei</taxon>
        <taxon>Neoteleostei</taxon>
        <taxon>Acanthomorphata</taxon>
        <taxon>Eupercaria</taxon>
        <taxon>Tetraodontiformes</taxon>
        <taxon>Molidae</taxon>
        <taxon>Mola</taxon>
    </lineage>
</organism>
<evidence type="ECO:0000259" key="2">
    <source>
        <dbReference type="PROSITE" id="PS50102"/>
    </source>
</evidence>
<dbReference type="Pfam" id="PF00076">
    <property type="entry name" value="RRM_1"/>
    <property type="match status" value="1"/>
</dbReference>
<dbReference type="OMA" id="RPYICIP"/>
<dbReference type="STRING" id="94237.ENSMMOP00000014241"/>
<dbReference type="AlphaFoldDB" id="A0A3Q3WBI3"/>
<dbReference type="Ensembl" id="ENSMMOT00000014471.1">
    <property type="protein sequence ID" value="ENSMMOP00000014241.1"/>
    <property type="gene ID" value="ENSMMOG00000010899.1"/>
</dbReference>
<keyword evidence="1" id="KW-0694">RNA-binding</keyword>
<dbReference type="InterPro" id="IPR012677">
    <property type="entry name" value="Nucleotide-bd_a/b_plait_sf"/>
</dbReference>
<dbReference type="PROSITE" id="PS50102">
    <property type="entry name" value="RRM"/>
    <property type="match status" value="1"/>
</dbReference>
<feature type="domain" description="RRM" evidence="2">
    <location>
        <begin position="31"/>
        <end position="105"/>
    </location>
</feature>
<dbReference type="SUPFAM" id="SSF54928">
    <property type="entry name" value="RNA-binding domain, RBD"/>
    <property type="match status" value="1"/>
</dbReference>
<reference evidence="3" key="2">
    <citation type="submission" date="2025-09" db="UniProtKB">
        <authorList>
            <consortium name="Ensembl"/>
        </authorList>
    </citation>
    <scope>IDENTIFICATION</scope>
</reference>